<evidence type="ECO:0000313" key="3">
    <source>
        <dbReference type="EMBL" id="NYT46434.1"/>
    </source>
</evidence>
<dbReference type="InterPro" id="IPR001763">
    <property type="entry name" value="Rhodanese-like_dom"/>
</dbReference>
<sequence>MHKDNFIKYSLIFFLLFSSNILIAAELTNLTPGQVNNNLSKDALVIDIRTPQEWQTTGIIPGSHPVKFFDQNGKYDTQQWLAEVQKLQSSPDQEIILVCHSGGRSGKVGELLSEKLNMPNVSHLQNGITSWIQEQRPTEKACTATQTC</sequence>
<dbReference type="PANTHER" id="PTHR44086">
    <property type="entry name" value="THIOSULFATE SULFURTRANSFERASE RDL2, MITOCHONDRIAL-RELATED"/>
    <property type="match status" value="1"/>
</dbReference>
<dbReference type="Pfam" id="PF00581">
    <property type="entry name" value="Rhodanese"/>
    <property type="match status" value="1"/>
</dbReference>
<protein>
    <submittedName>
        <fullName evidence="3">Rhodanese-like domain-containing protein</fullName>
    </submittedName>
</protein>
<dbReference type="SUPFAM" id="SSF52821">
    <property type="entry name" value="Rhodanese/Cell cycle control phosphatase"/>
    <property type="match status" value="1"/>
</dbReference>
<accession>A0A7Z0SD24</accession>
<proteinExistence type="predicted"/>
<comment type="caution">
    <text evidence="3">The sequence shown here is derived from an EMBL/GenBank/DDBJ whole genome shotgun (WGS) entry which is preliminary data.</text>
</comment>
<reference evidence="3 4" key="1">
    <citation type="submission" date="2020-05" db="EMBL/GenBank/DDBJ databases">
        <title>Horizontal transmission and recombination maintain forever young bacterial symbiont genomes.</title>
        <authorList>
            <person name="Russell S.L."/>
            <person name="Pepper-Tunick E."/>
            <person name="Svedberg J."/>
            <person name="Byrne A."/>
            <person name="Ruelas Castillo J."/>
            <person name="Vollmers C."/>
            <person name="Beinart R.A."/>
            <person name="Corbett-Detig R."/>
        </authorList>
    </citation>
    <scope>NUCLEOTIDE SEQUENCE [LARGE SCALE GENOMIC DNA]</scope>
    <source>
        <strain evidence="3">4727-3</strain>
    </source>
</reference>
<dbReference type="AlphaFoldDB" id="A0A7Z0SD24"/>
<feature type="domain" description="Rhodanese" evidence="2">
    <location>
        <begin position="39"/>
        <end position="140"/>
    </location>
</feature>
<feature type="chain" id="PRO_5030830019" evidence="1">
    <location>
        <begin position="25"/>
        <end position="148"/>
    </location>
</feature>
<dbReference type="PANTHER" id="PTHR44086:SF10">
    <property type="entry name" value="THIOSULFATE SULFURTRANSFERASE_RHODANESE-LIKE DOMAIN-CONTAINING PROTEIN 3"/>
    <property type="match status" value="1"/>
</dbReference>
<dbReference type="SMART" id="SM00450">
    <property type="entry name" value="RHOD"/>
    <property type="match status" value="1"/>
</dbReference>
<dbReference type="InterPro" id="IPR036873">
    <property type="entry name" value="Rhodanese-like_dom_sf"/>
</dbReference>
<evidence type="ECO:0000313" key="4">
    <source>
        <dbReference type="Proteomes" id="UP000537890"/>
    </source>
</evidence>
<organism evidence="3 4">
    <name type="scientific">Candidatus Methanofishera endochildressiae</name>
    <dbReference type="NCBI Taxonomy" id="2738884"/>
    <lineage>
        <taxon>Bacteria</taxon>
        <taxon>Pseudomonadati</taxon>
        <taxon>Pseudomonadota</taxon>
        <taxon>Gammaproteobacteria</taxon>
        <taxon>Candidatus Methanofishera</taxon>
    </lineage>
</organism>
<evidence type="ECO:0000259" key="2">
    <source>
        <dbReference type="PROSITE" id="PS50206"/>
    </source>
</evidence>
<dbReference type="GO" id="GO:0004792">
    <property type="term" value="F:thiosulfate-cyanide sulfurtransferase activity"/>
    <property type="evidence" value="ECO:0007669"/>
    <property type="project" value="TreeGrafter"/>
</dbReference>
<name>A0A7Z0SD24_9GAMM</name>
<dbReference type="PROSITE" id="PS50206">
    <property type="entry name" value="RHODANESE_3"/>
    <property type="match status" value="1"/>
</dbReference>
<dbReference type="CDD" id="cd00158">
    <property type="entry name" value="RHOD"/>
    <property type="match status" value="1"/>
</dbReference>
<gene>
    <name evidence="3" type="ORF">H0A75_00640</name>
</gene>
<keyword evidence="1" id="KW-0732">Signal</keyword>
<dbReference type="Proteomes" id="UP000537890">
    <property type="component" value="Unassembled WGS sequence"/>
</dbReference>
<feature type="signal peptide" evidence="1">
    <location>
        <begin position="1"/>
        <end position="24"/>
    </location>
</feature>
<evidence type="ECO:0000256" key="1">
    <source>
        <dbReference type="SAM" id="SignalP"/>
    </source>
</evidence>
<dbReference type="Gene3D" id="3.40.250.10">
    <property type="entry name" value="Rhodanese-like domain"/>
    <property type="match status" value="1"/>
</dbReference>
<dbReference type="EMBL" id="JACCHS010000004">
    <property type="protein sequence ID" value="NYT46434.1"/>
    <property type="molecule type" value="Genomic_DNA"/>
</dbReference>